<accession>A0A8H6CCF6</accession>
<reference evidence="2 3" key="1">
    <citation type="journal article" date="2020" name="Genomics">
        <title>Complete, high-quality genomes from long-read metagenomic sequencing of two wolf lichen thalli reveals enigmatic genome architecture.</title>
        <authorList>
            <person name="McKenzie S.K."/>
            <person name="Walston R.F."/>
            <person name="Allen J.L."/>
        </authorList>
    </citation>
    <scope>NUCLEOTIDE SEQUENCE [LARGE SCALE GENOMIC DNA]</scope>
    <source>
        <strain evidence="2">WasteWater1</strain>
    </source>
</reference>
<protein>
    <submittedName>
        <fullName evidence="2">Uncharacterized protein</fullName>
    </submittedName>
</protein>
<dbReference type="Proteomes" id="UP000593566">
    <property type="component" value="Unassembled WGS sequence"/>
</dbReference>
<dbReference type="RefSeq" id="XP_037150324.1">
    <property type="nucleotide sequence ID" value="XM_037293495.1"/>
</dbReference>
<dbReference type="EMBL" id="JACCJB010000015">
    <property type="protein sequence ID" value="KAF6220889.1"/>
    <property type="molecule type" value="Genomic_DNA"/>
</dbReference>
<evidence type="ECO:0000313" key="3">
    <source>
        <dbReference type="Proteomes" id="UP000593566"/>
    </source>
</evidence>
<organism evidence="2 3">
    <name type="scientific">Letharia lupina</name>
    <dbReference type="NCBI Taxonomy" id="560253"/>
    <lineage>
        <taxon>Eukaryota</taxon>
        <taxon>Fungi</taxon>
        <taxon>Dikarya</taxon>
        <taxon>Ascomycota</taxon>
        <taxon>Pezizomycotina</taxon>
        <taxon>Lecanoromycetes</taxon>
        <taxon>OSLEUM clade</taxon>
        <taxon>Lecanoromycetidae</taxon>
        <taxon>Lecanorales</taxon>
        <taxon>Lecanorineae</taxon>
        <taxon>Parmeliaceae</taxon>
        <taxon>Letharia</taxon>
    </lineage>
</organism>
<keyword evidence="3" id="KW-1185">Reference proteome</keyword>
<feature type="compositionally biased region" description="Polar residues" evidence="1">
    <location>
        <begin position="66"/>
        <end position="100"/>
    </location>
</feature>
<evidence type="ECO:0000256" key="1">
    <source>
        <dbReference type="SAM" id="MobiDB-lite"/>
    </source>
</evidence>
<comment type="caution">
    <text evidence="2">The sequence shown here is derived from an EMBL/GenBank/DDBJ whole genome shotgun (WGS) entry which is preliminary data.</text>
</comment>
<dbReference type="AlphaFoldDB" id="A0A8H6CCF6"/>
<evidence type="ECO:0000313" key="2">
    <source>
        <dbReference type="EMBL" id="KAF6220889.1"/>
    </source>
</evidence>
<dbReference type="GeneID" id="59330982"/>
<sequence>MIRNSRDEGQGLLIKGLSRTALQQTLLTFDSTQSQPVMASNLVELVNEYYEARKPYTQMLREAHASLSTKHSSPKTDTSTAEAIDMVQSQQESPFSTSPRIPNEEMRDVLKRLEATKIEYAQGDKSTGKASAEKK</sequence>
<name>A0A8H6CCF6_9LECA</name>
<gene>
    <name evidence="2" type="ORF">HO133_002569</name>
</gene>
<proteinExistence type="predicted"/>
<feature type="region of interest" description="Disordered" evidence="1">
    <location>
        <begin position="64"/>
        <end position="105"/>
    </location>
</feature>